<dbReference type="GO" id="GO:0005471">
    <property type="term" value="F:ATP:ADP antiporter activity"/>
    <property type="evidence" value="ECO:0007669"/>
    <property type="project" value="InterPro"/>
</dbReference>
<dbReference type="GO" id="GO:0140021">
    <property type="term" value="P:mitochondrial ADP transmembrane transport"/>
    <property type="evidence" value="ECO:0007669"/>
    <property type="project" value="InterPro"/>
</dbReference>
<evidence type="ECO:0000256" key="7">
    <source>
        <dbReference type="ARBA" id="ARBA00023136"/>
    </source>
</evidence>
<keyword evidence="3" id="KW-0813">Transport</keyword>
<dbReference type="AlphaFoldDB" id="A0AA39RTD4"/>
<evidence type="ECO:0000313" key="11">
    <source>
        <dbReference type="EMBL" id="KAK0578117.1"/>
    </source>
</evidence>
<feature type="repeat" description="Solcar" evidence="9">
    <location>
        <begin position="495"/>
        <end position="587"/>
    </location>
</feature>
<evidence type="ECO:0000256" key="5">
    <source>
        <dbReference type="ARBA" id="ARBA00022737"/>
    </source>
</evidence>
<organism evidence="11 12">
    <name type="scientific">Acer saccharum</name>
    <name type="common">Sugar maple</name>
    <dbReference type="NCBI Taxonomy" id="4024"/>
    <lineage>
        <taxon>Eukaryota</taxon>
        <taxon>Viridiplantae</taxon>
        <taxon>Streptophyta</taxon>
        <taxon>Embryophyta</taxon>
        <taxon>Tracheophyta</taxon>
        <taxon>Spermatophyta</taxon>
        <taxon>Magnoliopsida</taxon>
        <taxon>eudicotyledons</taxon>
        <taxon>Gunneridae</taxon>
        <taxon>Pentapetalae</taxon>
        <taxon>rosids</taxon>
        <taxon>malvids</taxon>
        <taxon>Sapindales</taxon>
        <taxon>Sapindaceae</taxon>
        <taxon>Hippocastanoideae</taxon>
        <taxon>Acereae</taxon>
        <taxon>Acer</taxon>
    </lineage>
</organism>
<dbReference type="GO" id="GO:0005743">
    <property type="term" value="C:mitochondrial inner membrane"/>
    <property type="evidence" value="ECO:0007669"/>
    <property type="project" value="InterPro"/>
</dbReference>
<accession>A0AA39RTD4</accession>
<reference evidence="11" key="1">
    <citation type="journal article" date="2022" name="Plant J.">
        <title>Strategies of tolerance reflected in two North American maple genomes.</title>
        <authorList>
            <person name="McEvoy S.L."/>
            <person name="Sezen U.U."/>
            <person name="Trouern-Trend A."/>
            <person name="McMahon S.M."/>
            <person name="Schaberg P.G."/>
            <person name="Yang J."/>
            <person name="Wegrzyn J.L."/>
            <person name="Swenson N.G."/>
        </authorList>
    </citation>
    <scope>NUCLEOTIDE SEQUENCE</scope>
    <source>
        <strain evidence="11">NS2018</strain>
    </source>
</reference>
<feature type="repeat" description="Solcar" evidence="9">
    <location>
        <begin position="73"/>
        <end position="163"/>
    </location>
</feature>
<keyword evidence="7 9" id="KW-0472">Membrane</keyword>
<sequence>MEDESFYPSIYMKIHGRPCLFIRNFHKNQASNSIPAKLAFFNGVLQSHLGLLHQGSASSSITPMPSKSVRVPSKKLNAIDLLWVTSTTITAPVNRVMVLMRCQNEMIKSGRLSYPYKGIADCFARTVRTEGIISLWKGNSTHLMGIGIKKFLSESALVNCLSLFNYKKEDGFWKKLNGLLAAYGVSRAAILFLVHPFEYASTRITNDIKTGSIFEKRQFNGIIDVFKKTIKSDGIAGLYRGYKMAYVAYFVNDMLLLVLKQYRPHETLGLQHSVLAGVIAVTGRHLLVNLITHPMYTVVQRMMMRSGEAVKLNYKMEDGSLYPSIYEKILGQPCLFIRNFHKTQASNSIPATLAFFNGVLHSYLGPPHQGSASPTVTPVPSQSVGVPYRKGNDMGPVFRSLLWVTAMMTTAPANRVMILMRCQNEMIKSGRLSHPYKGIGDCFARIVRNEGIISLSKGNTAHMMGLITKKVIMSDIANSYLSYIDYKKDKDRLEKQIFGLLAADSLSLAVALFLVYPLEYAKTRIANDIRTKSTFEKRQYNGMIDVFRKTLKSDGIDGLYHGYKMAYVAYFVHNVLFFVLKPKGMLEMLGFQYTMPTTIILGAGTPLLADLITYPLHTVVQRKMMRSGEAVKYKSSIDAFSQILKNEGVRSLYKGASAQIIKAVVISGIAMMF</sequence>
<comment type="similarity">
    <text evidence="2">Belongs to the mitochondrial carrier (TC 2.A.29) family.</text>
</comment>
<feature type="transmembrane region" description="Helical" evidence="10">
    <location>
        <begin position="497"/>
        <end position="518"/>
    </location>
</feature>
<evidence type="ECO:0000256" key="10">
    <source>
        <dbReference type="SAM" id="Phobius"/>
    </source>
</evidence>
<comment type="subcellular location">
    <subcellularLocation>
        <location evidence="1">Membrane</location>
        <topology evidence="1">Multi-pass membrane protein</topology>
    </subcellularLocation>
</comment>
<reference evidence="11" key="2">
    <citation type="submission" date="2023-06" db="EMBL/GenBank/DDBJ databases">
        <authorList>
            <person name="Swenson N.G."/>
            <person name="Wegrzyn J.L."/>
            <person name="Mcevoy S.L."/>
        </authorList>
    </citation>
    <scope>NUCLEOTIDE SEQUENCE</scope>
    <source>
        <strain evidence="11">NS2018</strain>
        <tissue evidence="11">Leaf</tissue>
    </source>
</reference>
<dbReference type="PANTHER" id="PTHR45635:SF23">
    <property type="entry name" value="ADP_ATP TRANSLOCASE"/>
    <property type="match status" value="1"/>
</dbReference>
<dbReference type="GO" id="GO:1990544">
    <property type="term" value="P:mitochondrial ATP transmembrane transport"/>
    <property type="evidence" value="ECO:0007669"/>
    <property type="project" value="InterPro"/>
</dbReference>
<dbReference type="PROSITE" id="PS50920">
    <property type="entry name" value="SOLCAR"/>
    <property type="match status" value="5"/>
</dbReference>
<dbReference type="PRINTS" id="PR00926">
    <property type="entry name" value="MITOCARRIER"/>
</dbReference>
<gene>
    <name evidence="11" type="ORF">LWI29_005276</name>
</gene>
<evidence type="ECO:0000256" key="6">
    <source>
        <dbReference type="ARBA" id="ARBA00022989"/>
    </source>
</evidence>
<evidence type="ECO:0000256" key="4">
    <source>
        <dbReference type="ARBA" id="ARBA00022692"/>
    </source>
</evidence>
<dbReference type="SUPFAM" id="SSF103506">
    <property type="entry name" value="Mitochondrial carrier"/>
    <property type="match status" value="2"/>
</dbReference>
<feature type="repeat" description="Solcar" evidence="9">
    <location>
        <begin position="394"/>
        <end position="483"/>
    </location>
</feature>
<name>A0AA39RTD4_ACESA</name>
<feature type="transmembrane region" description="Helical" evidence="10">
    <location>
        <begin position="561"/>
        <end position="580"/>
    </location>
</feature>
<dbReference type="Gene3D" id="1.50.40.10">
    <property type="entry name" value="Mitochondrial carrier domain"/>
    <property type="match status" value="2"/>
</dbReference>
<evidence type="ECO:0000256" key="3">
    <source>
        <dbReference type="ARBA" id="ARBA00022448"/>
    </source>
</evidence>
<dbReference type="InterPro" id="IPR018108">
    <property type="entry name" value="MCP_transmembrane"/>
</dbReference>
<proteinExistence type="inferred from homology"/>
<protein>
    <recommendedName>
        <fullName evidence="13">ADP,ATP carrier protein</fullName>
    </recommendedName>
</protein>
<dbReference type="Proteomes" id="UP001168877">
    <property type="component" value="Unassembled WGS sequence"/>
</dbReference>
<dbReference type="InterPro" id="IPR002067">
    <property type="entry name" value="MCP"/>
</dbReference>
<dbReference type="EMBL" id="JAUESC010000385">
    <property type="protein sequence ID" value="KAK0578117.1"/>
    <property type="molecule type" value="Genomic_DNA"/>
</dbReference>
<dbReference type="Pfam" id="PF00153">
    <property type="entry name" value="Mito_carr"/>
    <property type="match status" value="5"/>
</dbReference>
<comment type="catalytic activity">
    <reaction evidence="8">
        <text>ADP(in) + ATP(out) = ADP(out) + ATP(in)</text>
        <dbReference type="Rhea" id="RHEA:34999"/>
        <dbReference type="ChEBI" id="CHEBI:30616"/>
        <dbReference type="ChEBI" id="CHEBI:456216"/>
    </reaction>
    <physiologicalReaction direction="left-to-right" evidence="8">
        <dbReference type="Rhea" id="RHEA:35000"/>
    </physiologicalReaction>
</comment>
<comment type="caution">
    <text evidence="11">The sequence shown here is derived from an EMBL/GenBank/DDBJ whole genome shotgun (WGS) entry which is preliminary data.</text>
</comment>
<evidence type="ECO:0000256" key="8">
    <source>
        <dbReference type="ARBA" id="ARBA00024143"/>
    </source>
</evidence>
<keyword evidence="4 9" id="KW-0812">Transmembrane</keyword>
<keyword evidence="12" id="KW-1185">Reference proteome</keyword>
<feature type="repeat" description="Solcar" evidence="9">
    <location>
        <begin position="176"/>
        <end position="266"/>
    </location>
</feature>
<dbReference type="InterPro" id="IPR023395">
    <property type="entry name" value="MCP_dom_sf"/>
</dbReference>
<keyword evidence="6 10" id="KW-1133">Transmembrane helix</keyword>
<evidence type="ECO:0000256" key="2">
    <source>
        <dbReference type="ARBA" id="ARBA00006375"/>
    </source>
</evidence>
<feature type="repeat" description="Solcar" evidence="9">
    <location>
        <begin position="593"/>
        <end position="673"/>
    </location>
</feature>
<dbReference type="PANTHER" id="PTHR45635">
    <property type="entry name" value="ADP,ATP CARRIER PROTEIN 1-RELATED-RELATED"/>
    <property type="match status" value="1"/>
</dbReference>
<evidence type="ECO:0008006" key="13">
    <source>
        <dbReference type="Google" id="ProtNLM"/>
    </source>
</evidence>
<dbReference type="InterPro" id="IPR002113">
    <property type="entry name" value="ADT_euk_type"/>
</dbReference>
<keyword evidence="5" id="KW-0677">Repeat</keyword>
<evidence type="ECO:0000256" key="9">
    <source>
        <dbReference type="PROSITE-ProRule" id="PRU00282"/>
    </source>
</evidence>
<evidence type="ECO:0000256" key="1">
    <source>
        <dbReference type="ARBA" id="ARBA00004141"/>
    </source>
</evidence>
<evidence type="ECO:0000313" key="12">
    <source>
        <dbReference type="Proteomes" id="UP001168877"/>
    </source>
</evidence>